<evidence type="ECO:0000313" key="4">
    <source>
        <dbReference type="EMBL" id="KAH9288253.1"/>
    </source>
</evidence>
<name>A0AA38BVG5_TAXCH</name>
<dbReference type="Pfam" id="PF00201">
    <property type="entry name" value="UDPGT"/>
    <property type="match status" value="1"/>
</dbReference>
<dbReference type="Gene3D" id="3.40.50.2000">
    <property type="entry name" value="Glycogen Phosphorylase B"/>
    <property type="match status" value="3"/>
</dbReference>
<evidence type="ECO:0000313" key="5">
    <source>
        <dbReference type="Proteomes" id="UP000824469"/>
    </source>
</evidence>
<dbReference type="CDD" id="cd03784">
    <property type="entry name" value="GT1_Gtf-like"/>
    <property type="match status" value="1"/>
</dbReference>
<keyword evidence="5" id="KW-1185">Reference proteome</keyword>
<comment type="similarity">
    <text evidence="1">Belongs to the UDP-glycosyltransferase family.</text>
</comment>
<dbReference type="PANTHER" id="PTHR48047:SF107">
    <property type="entry name" value="UDP-GLYCOSYLTRANSFERASE 92A1-LIKE"/>
    <property type="match status" value="1"/>
</dbReference>
<dbReference type="AlphaFoldDB" id="A0AA38BVG5"/>
<accession>A0AA38BVG5</accession>
<evidence type="ECO:0000259" key="3">
    <source>
        <dbReference type="Pfam" id="PF26168"/>
    </source>
</evidence>
<comment type="caution">
    <text evidence="4">The sequence shown here is derived from an EMBL/GenBank/DDBJ whole genome shotgun (WGS) entry which is preliminary data.</text>
</comment>
<reference evidence="4 5" key="1">
    <citation type="journal article" date="2021" name="Nat. Plants">
        <title>The Taxus genome provides insights into paclitaxel biosynthesis.</title>
        <authorList>
            <person name="Xiong X."/>
            <person name="Gou J."/>
            <person name="Liao Q."/>
            <person name="Li Y."/>
            <person name="Zhou Q."/>
            <person name="Bi G."/>
            <person name="Li C."/>
            <person name="Du R."/>
            <person name="Wang X."/>
            <person name="Sun T."/>
            <person name="Guo L."/>
            <person name="Liang H."/>
            <person name="Lu P."/>
            <person name="Wu Y."/>
            <person name="Zhang Z."/>
            <person name="Ro D.K."/>
            <person name="Shang Y."/>
            <person name="Huang S."/>
            <person name="Yan J."/>
        </authorList>
    </citation>
    <scope>NUCLEOTIDE SEQUENCE [LARGE SCALE GENOMIC DNA]</scope>
    <source>
        <strain evidence="4">Ta-2019</strain>
    </source>
</reference>
<dbReference type="InterPro" id="IPR002213">
    <property type="entry name" value="UDP_glucos_trans"/>
</dbReference>
<dbReference type="Pfam" id="PF26168">
    <property type="entry name" value="Glyco_transf_N"/>
    <property type="match status" value="1"/>
</dbReference>
<dbReference type="GO" id="GO:0035251">
    <property type="term" value="F:UDP-glucosyltransferase activity"/>
    <property type="evidence" value="ECO:0007669"/>
    <property type="project" value="TreeGrafter"/>
</dbReference>
<dbReference type="SUPFAM" id="SSF53756">
    <property type="entry name" value="UDP-Glycosyltransferase/glycogen phosphorylase"/>
    <property type="match status" value="1"/>
</dbReference>
<sequence>MANDNSGGHGSKAKLRKPHVVAVPYLGQGHLIPFLELTKLLASQGLIVSYITTPGNVARLQHQVNEVVKSSNPEADIRLVSLPMPPIEGVPPGIESTENVPLHMNGILMKSSRKLAPQLEQWVELQMKNAENRNKNDSFSSPPVCLISDMFTSWVHRSGAKFGVPTVVFYTSGAFPMSVMHSFMKYTPQKNVEGDDEYFDVPNLCFEFRMRKSDMPVTMRDPETHPMQEFVTEELNQSMEGQGLIFNTFYEMDSVGIDHIKSLTGRPVWSIGPILPKKVFDAEGVELAIGGSRGKAADISEAECLQWLHSRNPKSVVFVCFGSQSTLNEEQTGVLARGLEGSKQAFLWAIKRVQTANETGLPEGAFLSHCGWNSTLESISLGVPMITWPMFAEQPFNNYLLVNQLRIAEQICSTMDAVAKEEVVKKAVIKLLVEEEGENMRTRAQELRNKAKMAVQKDGSSYVNLQAFVEYMRELHEKWMAATHRPNEGEAKSGKKRVCRIL</sequence>
<dbReference type="Proteomes" id="UP000824469">
    <property type="component" value="Unassembled WGS sequence"/>
</dbReference>
<gene>
    <name evidence="4" type="ORF">KI387_032370</name>
</gene>
<evidence type="ECO:0000256" key="2">
    <source>
        <dbReference type="ARBA" id="ARBA00022679"/>
    </source>
</evidence>
<dbReference type="PANTHER" id="PTHR48047">
    <property type="entry name" value="GLYCOSYLTRANSFERASE"/>
    <property type="match status" value="1"/>
</dbReference>
<keyword evidence="2" id="KW-0808">Transferase</keyword>
<feature type="domain" description="Glycosyltransferase N-terminal" evidence="3">
    <location>
        <begin position="20"/>
        <end position="116"/>
    </location>
</feature>
<protein>
    <recommendedName>
        <fullName evidence="3">Glycosyltransferase N-terminal domain-containing protein</fullName>
    </recommendedName>
</protein>
<dbReference type="EMBL" id="JAHRHJ020003813">
    <property type="protein sequence ID" value="KAH9288253.1"/>
    <property type="molecule type" value="Genomic_DNA"/>
</dbReference>
<organism evidence="4 5">
    <name type="scientific">Taxus chinensis</name>
    <name type="common">Chinese yew</name>
    <name type="synonym">Taxus wallichiana var. chinensis</name>
    <dbReference type="NCBI Taxonomy" id="29808"/>
    <lineage>
        <taxon>Eukaryota</taxon>
        <taxon>Viridiplantae</taxon>
        <taxon>Streptophyta</taxon>
        <taxon>Embryophyta</taxon>
        <taxon>Tracheophyta</taxon>
        <taxon>Spermatophyta</taxon>
        <taxon>Pinopsida</taxon>
        <taxon>Pinidae</taxon>
        <taxon>Conifers II</taxon>
        <taxon>Cupressales</taxon>
        <taxon>Taxaceae</taxon>
        <taxon>Taxus</taxon>
    </lineage>
</organism>
<dbReference type="OMA" id="LNQSMEG"/>
<evidence type="ECO:0000256" key="1">
    <source>
        <dbReference type="ARBA" id="ARBA00009995"/>
    </source>
</evidence>
<dbReference type="InterPro" id="IPR058980">
    <property type="entry name" value="Glyco_transf_N"/>
</dbReference>
<proteinExistence type="inferred from homology"/>